<sequence length="313" mass="35300">MRNRTILPEPLRGRAFLTTDVPPETLGRGRLLAPDVQRPSRGVRAIDLDFTAVHGRCEGYLPRMPAGQAFSHITAAQLYLIPLPPSLAYDQTLHVAVNERGQPPRVVGVVGHALGGIESRFRELDGFVVTDPVSTWCQLATHLTLYDLIAAGDYLVSGRVTDAGREPPLATIAELRAGVLRCARRRGAKNLREAIARVRTGVDSRPETWLRLILVDDGLPEPVVNEVIFDVNGRRLGKPDLAYPWARLLFEYEGDGHRIDKERFRRDITRREIFETDQWRVIRVVPDDVFTRQRAFLNRVRRVIAQQTSAKPQ</sequence>
<dbReference type="AlphaFoldDB" id="A0A1G9D470"/>
<accession>A0A1G9D470</accession>
<gene>
    <name evidence="1" type="ORF">SAMN05216282_10871</name>
</gene>
<dbReference type="SUPFAM" id="SSF52980">
    <property type="entry name" value="Restriction endonuclease-like"/>
    <property type="match status" value="1"/>
</dbReference>
<proteinExistence type="predicted"/>
<dbReference type="InterPro" id="IPR011335">
    <property type="entry name" value="Restrct_endonuc-II-like"/>
</dbReference>
<dbReference type="Gene3D" id="3.40.960.10">
    <property type="entry name" value="VSR Endonuclease"/>
    <property type="match status" value="1"/>
</dbReference>
<evidence type="ECO:0000313" key="1">
    <source>
        <dbReference type="EMBL" id="SDK58738.1"/>
    </source>
</evidence>
<evidence type="ECO:0008006" key="3">
    <source>
        <dbReference type="Google" id="ProtNLM"/>
    </source>
</evidence>
<name>A0A1G9D470_9MICO</name>
<dbReference type="Proteomes" id="UP000198701">
    <property type="component" value="Unassembled WGS sequence"/>
</dbReference>
<protein>
    <recommendedName>
        <fullName evidence="3">DUF559 domain-containing protein</fullName>
    </recommendedName>
</protein>
<organism evidence="1 2">
    <name type="scientific">Cryobacterium psychrotolerans</name>
    <dbReference type="NCBI Taxonomy" id="386301"/>
    <lineage>
        <taxon>Bacteria</taxon>
        <taxon>Bacillati</taxon>
        <taxon>Actinomycetota</taxon>
        <taxon>Actinomycetes</taxon>
        <taxon>Micrococcales</taxon>
        <taxon>Microbacteriaceae</taxon>
        <taxon>Cryobacterium</taxon>
    </lineage>
</organism>
<dbReference type="OrthoDB" id="3173471at2"/>
<dbReference type="EMBL" id="FNFU01000008">
    <property type="protein sequence ID" value="SDK58738.1"/>
    <property type="molecule type" value="Genomic_DNA"/>
</dbReference>
<dbReference type="STRING" id="386301.SAMN05216282_10871"/>
<keyword evidence="2" id="KW-1185">Reference proteome</keyword>
<reference evidence="1 2" key="1">
    <citation type="submission" date="2016-10" db="EMBL/GenBank/DDBJ databases">
        <authorList>
            <person name="de Groot N.N."/>
        </authorList>
    </citation>
    <scope>NUCLEOTIDE SEQUENCE [LARGE SCALE GENOMIC DNA]</scope>
    <source>
        <strain evidence="1 2">CGMCC 1.5382</strain>
    </source>
</reference>
<dbReference type="RefSeq" id="WP_092323329.1">
    <property type="nucleotide sequence ID" value="NZ_FNFU01000008.1"/>
</dbReference>
<evidence type="ECO:0000313" key="2">
    <source>
        <dbReference type="Proteomes" id="UP000198701"/>
    </source>
</evidence>